<name>A0AAD6P2S0_9ROSI</name>
<protein>
    <submittedName>
        <fullName evidence="1">Uncharacterized protein</fullName>
    </submittedName>
</protein>
<dbReference type="EMBL" id="JAPFFJ010000013">
    <property type="protein sequence ID" value="KAJ6414190.1"/>
    <property type="molecule type" value="Genomic_DNA"/>
</dbReference>
<comment type="caution">
    <text evidence="1">The sequence shown here is derived from an EMBL/GenBank/DDBJ whole genome shotgun (WGS) entry which is preliminary data.</text>
</comment>
<proteinExistence type="predicted"/>
<sequence>MTISEAKLVFFIPTFDFERGKSNFFGCAVVIVARGIVAVWLSTKAATYLYKSTTKTSLTTTSSWKVRPETGGGAAGKEKYFETGGGAAGKGGELRGGGWLVMEKYFERGGVLEKERGGVE</sequence>
<reference evidence="1 2" key="1">
    <citation type="journal article" date="2023" name="Int. J. Mol. Sci.">
        <title>De Novo Assembly and Annotation of 11 Diverse Shrub Willow (Salix) Genomes Reveals Novel Gene Organization in Sex-Linked Regions.</title>
        <authorList>
            <person name="Hyden B."/>
            <person name="Feng K."/>
            <person name="Yates T.B."/>
            <person name="Jawdy S."/>
            <person name="Cereghino C."/>
            <person name="Smart L.B."/>
            <person name="Muchero W."/>
        </authorList>
    </citation>
    <scope>NUCLEOTIDE SEQUENCE [LARGE SCALE GENOMIC DNA]</scope>
    <source>
        <tissue evidence="1">Shoot tip</tissue>
    </source>
</reference>
<evidence type="ECO:0000313" key="1">
    <source>
        <dbReference type="EMBL" id="KAJ6414190.1"/>
    </source>
</evidence>
<gene>
    <name evidence="1" type="ORF">OIU84_006921</name>
</gene>
<accession>A0AAD6P2S0</accession>
<organism evidence="1 2">
    <name type="scientific">Salix udensis</name>
    <dbReference type="NCBI Taxonomy" id="889485"/>
    <lineage>
        <taxon>Eukaryota</taxon>
        <taxon>Viridiplantae</taxon>
        <taxon>Streptophyta</taxon>
        <taxon>Embryophyta</taxon>
        <taxon>Tracheophyta</taxon>
        <taxon>Spermatophyta</taxon>
        <taxon>Magnoliopsida</taxon>
        <taxon>eudicotyledons</taxon>
        <taxon>Gunneridae</taxon>
        <taxon>Pentapetalae</taxon>
        <taxon>rosids</taxon>
        <taxon>fabids</taxon>
        <taxon>Malpighiales</taxon>
        <taxon>Salicaceae</taxon>
        <taxon>Saliceae</taxon>
        <taxon>Salix</taxon>
    </lineage>
</organism>
<evidence type="ECO:0000313" key="2">
    <source>
        <dbReference type="Proteomes" id="UP001162972"/>
    </source>
</evidence>
<dbReference type="AlphaFoldDB" id="A0AAD6P2S0"/>
<dbReference type="Proteomes" id="UP001162972">
    <property type="component" value="Chromosome 5"/>
</dbReference>
<keyword evidence="2" id="KW-1185">Reference proteome</keyword>